<dbReference type="EMBL" id="LSLI01000027">
    <property type="protein sequence ID" value="KXS32517.1"/>
    <property type="molecule type" value="Genomic_DNA"/>
</dbReference>
<comment type="caution">
    <text evidence="1">The sequence shown here is derived from an EMBL/GenBank/DDBJ whole genome shotgun (WGS) entry which is preliminary data.</text>
</comment>
<sequence length="28" mass="3197">MNAQLGDVPFQVDLLMHSYLMHAILLLI</sequence>
<proteinExistence type="predicted"/>
<protein>
    <submittedName>
        <fullName evidence="1">Uncharacterized protein</fullName>
    </submittedName>
</protein>
<evidence type="ECO:0000313" key="2">
    <source>
        <dbReference type="Proteomes" id="UP000070578"/>
    </source>
</evidence>
<organism evidence="1 2">
    <name type="scientific">Candidatus Gallionella acididurans</name>
    <dbReference type="NCBI Taxonomy" id="1796491"/>
    <lineage>
        <taxon>Bacteria</taxon>
        <taxon>Pseudomonadati</taxon>
        <taxon>Pseudomonadota</taxon>
        <taxon>Betaproteobacteria</taxon>
        <taxon>Nitrosomonadales</taxon>
        <taxon>Gallionellaceae</taxon>
        <taxon>Gallionella</taxon>
    </lineage>
</organism>
<gene>
    <name evidence="1" type="ORF">AWT59_1350</name>
</gene>
<name>A0A139BU72_9PROT</name>
<accession>A0A139BU72</accession>
<reference evidence="1 2" key="2">
    <citation type="submission" date="2016-03" db="EMBL/GenBank/DDBJ databases">
        <title>New uncultured bacterium of the family Gallionellaceae from acid mine drainage: description and reconstruction of genome based on metagenomic analysis of microbial community.</title>
        <authorList>
            <person name="Kadnikov V."/>
            <person name="Ivasenko D."/>
            <person name="Beletsky A."/>
            <person name="Mardanov A."/>
            <person name="Danilova E."/>
            <person name="Pimenov N."/>
            <person name="Karnachuk O."/>
            <person name="Ravin N."/>
        </authorList>
    </citation>
    <scope>NUCLEOTIDE SEQUENCE [LARGE SCALE GENOMIC DNA]</scope>
    <source>
        <strain evidence="1">ShG14-8</strain>
    </source>
</reference>
<reference evidence="1 2" key="1">
    <citation type="submission" date="2016-02" db="EMBL/GenBank/DDBJ databases">
        <authorList>
            <person name="Wen L."/>
            <person name="He K."/>
            <person name="Yang H."/>
        </authorList>
    </citation>
    <scope>NUCLEOTIDE SEQUENCE [LARGE SCALE GENOMIC DNA]</scope>
    <source>
        <strain evidence="1">ShG14-8</strain>
    </source>
</reference>
<evidence type="ECO:0000313" key="1">
    <source>
        <dbReference type="EMBL" id="KXS32517.1"/>
    </source>
</evidence>
<dbReference type="AlphaFoldDB" id="A0A139BU72"/>
<dbReference type="Proteomes" id="UP000070578">
    <property type="component" value="Unassembled WGS sequence"/>
</dbReference>